<organism evidence="5 6">
    <name type="scientific">Halovibrio variabilis</name>
    <dbReference type="NCBI Taxonomy" id="31910"/>
    <lineage>
        <taxon>Bacteria</taxon>
        <taxon>Pseudomonadati</taxon>
        <taxon>Pseudomonadota</taxon>
        <taxon>Gammaproteobacteria</taxon>
        <taxon>Oceanospirillales</taxon>
        <taxon>Halomonadaceae</taxon>
        <taxon>Halovibrio</taxon>
    </lineage>
</organism>
<sequence length="425" mass="45867">MKKTLITTAIAVASTLSATSQAQAQAEELTISCGAVGAELTLCQEGVAAWEEKTGHSVDVVSTPNSSTERLSLYQQILSANASDIDVMQIDVVWPGLLANHLLDLHEVIGDDAAAGHFDTIVTNNTIDGRLVAMPWFTDAGVLYYREDLLDKYDHAVPTTWQELTEIAREIKDAERAEGNDRMQGYVFQGRAYEGLTVNALEWVASFGGGTVVEADGEVSINNEHAAKALDLAASWIGDISPNGVLNYTEEEARGVFQGGNAVFMRNWPYAWSLAQSEDSDVRGKVGVTQLPAGGENGQSAAGLGGWNLAVSRYSEHPELAADLVAFLTGEEEQKRRAIQASYNPTIDALYQDEEVLEAVPFFGTLYDTFVNAVARPSAPTGDAYGRVSNAFFSNAHQVLSGSKDGAQAVADLEDELARLKRRNW</sequence>
<comment type="similarity">
    <text evidence="1">Belongs to the bacterial solute-binding protein 1 family.</text>
</comment>
<dbReference type="Proteomes" id="UP000321303">
    <property type="component" value="Unassembled WGS sequence"/>
</dbReference>
<evidence type="ECO:0000256" key="3">
    <source>
        <dbReference type="ARBA" id="ARBA00022729"/>
    </source>
</evidence>
<evidence type="ECO:0000256" key="4">
    <source>
        <dbReference type="SAM" id="SignalP"/>
    </source>
</evidence>
<dbReference type="SUPFAM" id="SSF53850">
    <property type="entry name" value="Periplasmic binding protein-like II"/>
    <property type="match status" value="1"/>
</dbReference>
<evidence type="ECO:0000256" key="2">
    <source>
        <dbReference type="ARBA" id="ARBA00022448"/>
    </source>
</evidence>
<keyword evidence="2" id="KW-0813">Transport</keyword>
<gene>
    <name evidence="5" type="ORF">HVA01_25810</name>
</gene>
<dbReference type="GO" id="GO:0042956">
    <property type="term" value="P:maltodextrin transmembrane transport"/>
    <property type="evidence" value="ECO:0007669"/>
    <property type="project" value="TreeGrafter"/>
</dbReference>
<dbReference type="GO" id="GO:0055052">
    <property type="term" value="C:ATP-binding cassette (ABC) transporter complex, substrate-binding subunit-containing"/>
    <property type="evidence" value="ECO:0007669"/>
    <property type="project" value="TreeGrafter"/>
</dbReference>
<keyword evidence="3 4" id="KW-0732">Signal</keyword>
<feature type="signal peptide" evidence="4">
    <location>
        <begin position="1"/>
        <end position="24"/>
    </location>
</feature>
<dbReference type="Gene3D" id="3.40.190.10">
    <property type="entry name" value="Periplasmic binding protein-like II"/>
    <property type="match status" value="2"/>
</dbReference>
<dbReference type="PANTHER" id="PTHR30061">
    <property type="entry name" value="MALTOSE-BINDING PERIPLASMIC PROTEIN"/>
    <property type="match status" value="1"/>
</dbReference>
<dbReference type="AlphaFoldDB" id="A0A511UQS5"/>
<dbReference type="OrthoDB" id="9808332at2"/>
<dbReference type="GO" id="GO:0015768">
    <property type="term" value="P:maltose transport"/>
    <property type="evidence" value="ECO:0007669"/>
    <property type="project" value="TreeGrafter"/>
</dbReference>
<dbReference type="PANTHER" id="PTHR30061:SF50">
    <property type="entry name" value="MALTOSE_MALTODEXTRIN-BINDING PERIPLASMIC PROTEIN"/>
    <property type="match status" value="1"/>
</dbReference>
<keyword evidence="6" id="KW-1185">Reference proteome</keyword>
<evidence type="ECO:0000313" key="5">
    <source>
        <dbReference type="EMBL" id="GEN28935.1"/>
    </source>
</evidence>
<proteinExistence type="inferred from homology"/>
<accession>A0A511UQS5</accession>
<evidence type="ECO:0000313" key="6">
    <source>
        <dbReference type="Proteomes" id="UP000321303"/>
    </source>
</evidence>
<reference evidence="5 6" key="1">
    <citation type="submission" date="2019-07" db="EMBL/GenBank/DDBJ databases">
        <title>Whole genome shotgun sequence of Halomonas variabilis NBRC 102410.</title>
        <authorList>
            <person name="Hosoyama A."/>
            <person name="Uohara A."/>
            <person name="Ohji S."/>
            <person name="Ichikawa N."/>
        </authorList>
    </citation>
    <scope>NUCLEOTIDE SEQUENCE [LARGE SCALE GENOMIC DNA]</scope>
    <source>
        <strain evidence="5 6">NBRC 102410</strain>
    </source>
</reference>
<dbReference type="Pfam" id="PF01547">
    <property type="entry name" value="SBP_bac_1"/>
    <property type="match status" value="1"/>
</dbReference>
<feature type="chain" id="PRO_5021919617" evidence="4">
    <location>
        <begin position="25"/>
        <end position="425"/>
    </location>
</feature>
<dbReference type="GO" id="GO:1901982">
    <property type="term" value="F:maltose binding"/>
    <property type="evidence" value="ECO:0007669"/>
    <property type="project" value="TreeGrafter"/>
</dbReference>
<protein>
    <submittedName>
        <fullName evidence="5">Sugar ABC transporter substrate-binding protein</fullName>
    </submittedName>
</protein>
<comment type="caution">
    <text evidence="5">The sequence shown here is derived from an EMBL/GenBank/DDBJ whole genome shotgun (WGS) entry which is preliminary data.</text>
</comment>
<dbReference type="InterPro" id="IPR006059">
    <property type="entry name" value="SBP"/>
</dbReference>
<evidence type="ECO:0000256" key="1">
    <source>
        <dbReference type="ARBA" id="ARBA00008520"/>
    </source>
</evidence>
<name>A0A511UQS5_9GAMM</name>
<dbReference type="RefSeq" id="WP_146875856.1">
    <property type="nucleotide sequence ID" value="NZ_BJXV01000014.1"/>
</dbReference>
<dbReference type="EMBL" id="BJXV01000014">
    <property type="protein sequence ID" value="GEN28935.1"/>
    <property type="molecule type" value="Genomic_DNA"/>
</dbReference>
<dbReference type="CDD" id="cd14750">
    <property type="entry name" value="PBP2_TMBP"/>
    <property type="match status" value="1"/>
</dbReference>